<evidence type="ECO:0000256" key="3">
    <source>
        <dbReference type="ARBA" id="ARBA00023242"/>
    </source>
</evidence>
<keyword evidence="3" id="KW-0539">Nucleus</keyword>
<dbReference type="EMBL" id="QUQM01000005">
    <property type="protein sequence ID" value="KAA8643143.1"/>
    <property type="molecule type" value="Genomic_DNA"/>
</dbReference>
<gene>
    <name evidence="5" type="ORF">ATNIH1004_009905</name>
</gene>
<feature type="region of interest" description="Disordered" evidence="4">
    <location>
        <begin position="196"/>
        <end position="218"/>
    </location>
</feature>
<dbReference type="PANTHER" id="PTHR12940">
    <property type="entry name" value="ES-2 PROTEIN - RELATED"/>
    <property type="match status" value="1"/>
</dbReference>
<evidence type="ECO:0000256" key="1">
    <source>
        <dbReference type="ARBA" id="ARBA00004123"/>
    </source>
</evidence>
<dbReference type="InterPro" id="IPR019148">
    <property type="entry name" value="Nuclear_protein_DGCR14_ESS-2"/>
</dbReference>
<reference evidence="5 6" key="1">
    <citation type="submission" date="2019-08" db="EMBL/GenBank/DDBJ databases">
        <title>The genome sequence of a newly discovered highly antifungal drug resistant Aspergillus species, Aspergillus tanneri NIH 1004.</title>
        <authorList>
            <person name="Mounaud S."/>
            <person name="Singh I."/>
            <person name="Joardar V."/>
            <person name="Pakala S."/>
            <person name="Pakala S."/>
            <person name="Venepally P."/>
            <person name="Chung J.K."/>
            <person name="Losada L."/>
            <person name="Nierman W.C."/>
        </authorList>
    </citation>
    <scope>NUCLEOTIDE SEQUENCE [LARGE SCALE GENOMIC DNA]</scope>
    <source>
        <strain evidence="5 6">NIH1004</strain>
    </source>
</reference>
<feature type="region of interest" description="Disordered" evidence="4">
    <location>
        <begin position="1"/>
        <end position="30"/>
    </location>
</feature>
<feature type="region of interest" description="Disordered" evidence="4">
    <location>
        <begin position="337"/>
        <end position="477"/>
    </location>
</feature>
<feature type="region of interest" description="Disordered" evidence="4">
    <location>
        <begin position="310"/>
        <end position="329"/>
    </location>
</feature>
<sequence>MSRPSWALTKRQNEASLMLPPPPPKRIKRPSSVLDEDVYTEALSNIIARDYFPGLVEARVKQEYLEALDSKDTEWIATSKKKLTDLVMTRARGHPCSPSATATPRPVNIARPGDTPIAWGGDTPMSMMSTASSKAIQAPPSNESSPDISNVGLLDFQAKFTSEDNESFNKLLDKQNAKRREKYAWIWSGNKIPTARQIAHRRREDKRIEGQGGNPDKNKQIVIKTNLDARPAKPDSWRVRPENSLMFMPSSVEDSYESIQQKADAASRAGAKQVAFHNTRLPDESLHASTSEGAAPPPSPSMSAIKDAIAGRPRATESEVGYEGGETPRVNGYAFVDEDEPGPEQPIASTGEGDQDVSCDGLRLLGSGDATPNPFQIRENRKREDLHHRMVDRVARTKRSEKAARETRTPIATTPRSASIPRLDFRLRSPHMASGSGKMLTPAAQKLLHQMGSTPRPTGSASSSLRNMWTPTPKKPK</sequence>
<proteinExistence type="inferred from homology"/>
<name>A0A5M9MDT8_9EURO</name>
<evidence type="ECO:0000313" key="5">
    <source>
        <dbReference type="EMBL" id="KAA8643143.1"/>
    </source>
</evidence>
<feature type="compositionally biased region" description="Basic and acidic residues" evidence="4">
    <location>
        <begin position="378"/>
        <end position="408"/>
    </location>
</feature>
<dbReference type="RefSeq" id="XP_033422505.1">
    <property type="nucleotide sequence ID" value="XM_033574487.1"/>
</dbReference>
<feature type="region of interest" description="Disordered" evidence="4">
    <location>
        <begin position="284"/>
        <end position="305"/>
    </location>
</feature>
<dbReference type="PANTHER" id="PTHR12940:SF0">
    <property type="entry name" value="SPLICING FACTOR ESS-2 HOMOLOG"/>
    <property type="match status" value="1"/>
</dbReference>
<dbReference type="GO" id="GO:0071013">
    <property type="term" value="C:catalytic step 2 spliceosome"/>
    <property type="evidence" value="ECO:0007669"/>
    <property type="project" value="TreeGrafter"/>
</dbReference>
<organism evidence="5 6">
    <name type="scientific">Aspergillus tanneri</name>
    <dbReference type="NCBI Taxonomy" id="1220188"/>
    <lineage>
        <taxon>Eukaryota</taxon>
        <taxon>Fungi</taxon>
        <taxon>Dikarya</taxon>
        <taxon>Ascomycota</taxon>
        <taxon>Pezizomycotina</taxon>
        <taxon>Eurotiomycetes</taxon>
        <taxon>Eurotiomycetidae</taxon>
        <taxon>Eurotiales</taxon>
        <taxon>Aspergillaceae</taxon>
        <taxon>Aspergillus</taxon>
        <taxon>Aspergillus subgen. Circumdati</taxon>
    </lineage>
</organism>
<evidence type="ECO:0000256" key="2">
    <source>
        <dbReference type="ARBA" id="ARBA00009072"/>
    </source>
</evidence>
<dbReference type="OrthoDB" id="19679at2759"/>
<comment type="subcellular location">
    <subcellularLocation>
        <location evidence="1">Nucleus</location>
    </subcellularLocation>
</comment>
<comment type="similarity">
    <text evidence="2">Belongs to the ESS2 family.</text>
</comment>
<dbReference type="Pfam" id="PF09751">
    <property type="entry name" value="Es2"/>
    <property type="match status" value="1"/>
</dbReference>
<accession>A0A5M9MDT8</accession>
<dbReference type="GeneID" id="54332607"/>
<comment type="caution">
    <text evidence="5">The sequence shown here is derived from an EMBL/GenBank/DDBJ whole genome shotgun (WGS) entry which is preliminary data.</text>
</comment>
<evidence type="ECO:0000313" key="6">
    <source>
        <dbReference type="Proteomes" id="UP000324241"/>
    </source>
</evidence>
<dbReference type="AlphaFoldDB" id="A0A5M9MDT8"/>
<protein>
    <recommendedName>
        <fullName evidence="7">Nuclear protein Es2</fullName>
    </recommendedName>
</protein>
<evidence type="ECO:0000256" key="4">
    <source>
        <dbReference type="SAM" id="MobiDB-lite"/>
    </source>
</evidence>
<dbReference type="VEuPathDB" id="FungiDB:EYZ11_007891"/>
<dbReference type="Proteomes" id="UP000324241">
    <property type="component" value="Unassembled WGS sequence"/>
</dbReference>
<feature type="compositionally biased region" description="Polar residues" evidence="4">
    <location>
        <begin position="451"/>
        <end position="470"/>
    </location>
</feature>
<evidence type="ECO:0008006" key="7">
    <source>
        <dbReference type="Google" id="ProtNLM"/>
    </source>
</evidence>